<evidence type="ECO:0000259" key="1">
    <source>
        <dbReference type="SMART" id="SM00860"/>
    </source>
</evidence>
<dbReference type="SUPFAM" id="SSF160631">
    <property type="entry name" value="SMI1/KNR4-like"/>
    <property type="match status" value="1"/>
</dbReference>
<reference evidence="2 3" key="1">
    <citation type="journal article" date="2012" name="Science">
        <title>The Paleozoic origin of enzymatic lignin decomposition reconstructed from 31 fungal genomes.</title>
        <authorList>
            <person name="Floudas D."/>
            <person name="Binder M."/>
            <person name="Riley R."/>
            <person name="Barry K."/>
            <person name="Blanchette R.A."/>
            <person name="Henrissat B."/>
            <person name="Martinez A.T."/>
            <person name="Otillar R."/>
            <person name="Spatafora J.W."/>
            <person name="Yadav J.S."/>
            <person name="Aerts A."/>
            <person name="Benoit I."/>
            <person name="Boyd A."/>
            <person name="Carlson A."/>
            <person name="Copeland A."/>
            <person name="Coutinho P.M."/>
            <person name="de Vries R.P."/>
            <person name="Ferreira P."/>
            <person name="Findley K."/>
            <person name="Foster B."/>
            <person name="Gaskell J."/>
            <person name="Glotzer D."/>
            <person name="Gorecki P."/>
            <person name="Heitman J."/>
            <person name="Hesse C."/>
            <person name="Hori C."/>
            <person name="Igarashi K."/>
            <person name="Jurgens J.A."/>
            <person name="Kallen N."/>
            <person name="Kersten P."/>
            <person name="Kohler A."/>
            <person name="Kuees U."/>
            <person name="Kumar T.K.A."/>
            <person name="Kuo A."/>
            <person name="LaButti K."/>
            <person name="Larrondo L.F."/>
            <person name="Lindquist E."/>
            <person name="Ling A."/>
            <person name="Lombard V."/>
            <person name="Lucas S."/>
            <person name="Lundell T."/>
            <person name="Martin R."/>
            <person name="McLaughlin D.J."/>
            <person name="Morgenstern I."/>
            <person name="Morin E."/>
            <person name="Murat C."/>
            <person name="Nagy L.G."/>
            <person name="Nolan M."/>
            <person name="Ohm R.A."/>
            <person name="Patyshakuliyeva A."/>
            <person name="Rokas A."/>
            <person name="Ruiz-Duenas F.J."/>
            <person name="Sabat G."/>
            <person name="Salamov A."/>
            <person name="Samejima M."/>
            <person name="Schmutz J."/>
            <person name="Slot J.C."/>
            <person name="St John F."/>
            <person name="Stenlid J."/>
            <person name="Sun H."/>
            <person name="Sun S."/>
            <person name="Syed K."/>
            <person name="Tsang A."/>
            <person name="Wiebenga A."/>
            <person name="Young D."/>
            <person name="Pisabarro A."/>
            <person name="Eastwood D.C."/>
            <person name="Martin F."/>
            <person name="Cullen D."/>
            <person name="Grigoriev I.V."/>
            <person name="Hibbett D.S."/>
        </authorList>
    </citation>
    <scope>NUCLEOTIDE SEQUENCE</scope>
    <source>
        <strain evidence="3">FP-58527</strain>
    </source>
</reference>
<dbReference type="eggNOG" id="ENOG502SXC4">
    <property type="taxonomic scope" value="Eukaryota"/>
</dbReference>
<dbReference type="Pfam" id="PF09346">
    <property type="entry name" value="SMI1_KNR4"/>
    <property type="match status" value="1"/>
</dbReference>
<dbReference type="InParanoid" id="S8E2B0"/>
<organism evidence="2 3">
    <name type="scientific">Fomitopsis schrenkii</name>
    <name type="common">Brown rot fungus</name>
    <dbReference type="NCBI Taxonomy" id="2126942"/>
    <lineage>
        <taxon>Eukaryota</taxon>
        <taxon>Fungi</taxon>
        <taxon>Dikarya</taxon>
        <taxon>Basidiomycota</taxon>
        <taxon>Agaricomycotina</taxon>
        <taxon>Agaricomycetes</taxon>
        <taxon>Polyporales</taxon>
        <taxon>Fomitopsis</taxon>
    </lineage>
</organism>
<dbReference type="HOGENOM" id="CLU_026018_0_0_1"/>
<keyword evidence="3" id="KW-1185">Reference proteome</keyword>
<dbReference type="Proteomes" id="UP000015241">
    <property type="component" value="Unassembled WGS sequence"/>
</dbReference>
<feature type="domain" description="Knr4/Smi1-like" evidence="1">
    <location>
        <begin position="463"/>
        <end position="613"/>
    </location>
</feature>
<proteinExistence type="predicted"/>
<dbReference type="EMBL" id="KE504158">
    <property type="protein sequence ID" value="EPS99291.1"/>
    <property type="molecule type" value="Genomic_DNA"/>
</dbReference>
<dbReference type="InterPro" id="IPR018958">
    <property type="entry name" value="Knr4/Smi1-like_dom"/>
</dbReference>
<dbReference type="SUPFAM" id="SSF52317">
    <property type="entry name" value="Class I glutamine amidotransferase-like"/>
    <property type="match status" value="1"/>
</dbReference>
<dbReference type="OrthoDB" id="2788868at2759"/>
<evidence type="ECO:0000313" key="3">
    <source>
        <dbReference type="Proteomes" id="UP000015241"/>
    </source>
</evidence>
<dbReference type="Gene3D" id="3.40.50.880">
    <property type="match status" value="1"/>
</dbReference>
<dbReference type="InterPro" id="IPR037883">
    <property type="entry name" value="Knr4/Smi1-like_sf"/>
</dbReference>
<gene>
    <name evidence="2" type="ORF">FOMPIDRAFT_89197</name>
</gene>
<protein>
    <recommendedName>
        <fullName evidence="1">Knr4/Smi1-like domain-containing protein</fullName>
    </recommendedName>
</protein>
<dbReference type="InterPro" id="IPR029062">
    <property type="entry name" value="Class_I_gatase-like"/>
</dbReference>
<accession>S8E2B0</accession>
<sequence length="624" mass="68985">MSGVSFKVVVLVLGELDEASYLLLDTLDTRKDATYLCKDRSHINEIRQSIQQGEVYIIEEYIQQRRKENFGLILIPGLKGATQFDSSGLVSTINALSHDEVNIIAAGTGRLVLAASGLLKERHASSASLRLDDHYASLAKSWQDVEIIRLFWTANDSATTLRSLAFLYKAAWKGDIISEFPVYVFESYRLGDTTAVEPAKAAVATPPTAPGAELARQIANTPRADAKTLLDSVASFAVRLGLEGHVSACDTVILSLLSVFPNLYTDLGTPSIMPLELIWERVGKRPAVPWEVALEDVNAWDRVVRENYHLPPDQDREDILESLKARVSLGRDWSLYPYSLAGAVVMALDAGWMDEARCWMHKLVQDALSLEAIWILELGRCRSLVDFSVSGVVAEITGHSASDAEQDAAAIRQALEAFSETSIEAEERQRSNSARFAAAAWPTLVKMLDALKLEDYEAALRPPASPSAVRAAEERLGVELPADYKEFLLITNGLEMLSIDAPALKPVEELCWETPEELGLDWMRVSLGCEVDASEEEQLPAMNRVLVLSDGGEESMWYVEPDVVGQAAQVLKTMGRSDELVGPSGWWIVFYIPWVPEIRWYKSFRGYVQYLAQESEKAGGTLAT</sequence>
<name>S8E2B0_FOMSC</name>
<dbReference type="AlphaFoldDB" id="S8E2B0"/>
<evidence type="ECO:0000313" key="2">
    <source>
        <dbReference type="EMBL" id="EPS99291.1"/>
    </source>
</evidence>
<dbReference type="SMART" id="SM00860">
    <property type="entry name" value="SMI1_KNR4"/>
    <property type="match status" value="1"/>
</dbReference>
<dbReference type="Gene3D" id="3.40.1580.10">
    <property type="entry name" value="SMI1/KNR4-like"/>
    <property type="match status" value="1"/>
</dbReference>